<reference evidence="1 2" key="1">
    <citation type="submission" date="2015-04" db="EMBL/GenBank/DDBJ databases">
        <authorList>
            <person name="Syromyatnikov M.Y."/>
            <person name="Popov V.N."/>
        </authorList>
    </citation>
    <scope>NUCLEOTIDE SEQUENCE [LARGE SCALE GENOMIC DNA]</scope>
</reference>
<keyword evidence="2" id="KW-1185">Reference proteome</keyword>
<evidence type="ECO:0000313" key="1">
    <source>
        <dbReference type="EMBL" id="CRK98480.1"/>
    </source>
</evidence>
<gene>
    <name evidence="1" type="ORF">CLUMA_CG011837</name>
</gene>
<dbReference type="Proteomes" id="UP000183832">
    <property type="component" value="Unassembled WGS sequence"/>
</dbReference>
<name>A0A1J1IE43_9DIPT</name>
<dbReference type="EMBL" id="CVRI01000047">
    <property type="protein sequence ID" value="CRK98480.1"/>
    <property type="molecule type" value="Genomic_DNA"/>
</dbReference>
<evidence type="ECO:0000313" key="2">
    <source>
        <dbReference type="Proteomes" id="UP000183832"/>
    </source>
</evidence>
<sequence>MIFFGVKGGKLQPINWLQNILHTIRLFSNHKHQLFSVCLTFHKQRNVQVLWEYEKHANKAISLWHHNKQIRNIYRKDSEHKELIGNQVER</sequence>
<protein>
    <submittedName>
        <fullName evidence="1">CLUMA_CG011837, isoform A</fullName>
    </submittedName>
</protein>
<proteinExistence type="predicted"/>
<dbReference type="AlphaFoldDB" id="A0A1J1IE43"/>
<accession>A0A1J1IE43</accession>
<organism evidence="1 2">
    <name type="scientific">Clunio marinus</name>
    <dbReference type="NCBI Taxonomy" id="568069"/>
    <lineage>
        <taxon>Eukaryota</taxon>
        <taxon>Metazoa</taxon>
        <taxon>Ecdysozoa</taxon>
        <taxon>Arthropoda</taxon>
        <taxon>Hexapoda</taxon>
        <taxon>Insecta</taxon>
        <taxon>Pterygota</taxon>
        <taxon>Neoptera</taxon>
        <taxon>Endopterygota</taxon>
        <taxon>Diptera</taxon>
        <taxon>Nematocera</taxon>
        <taxon>Chironomoidea</taxon>
        <taxon>Chironomidae</taxon>
        <taxon>Clunio</taxon>
    </lineage>
</organism>